<reference evidence="1 2" key="1">
    <citation type="submission" date="2017-11" db="EMBL/GenBank/DDBJ databases">
        <title>Genomic Encyclopedia of Archaeal and Bacterial Type Strains, Phase II (KMG-II): From Individual Species to Whole Genera.</title>
        <authorList>
            <person name="Goeker M."/>
        </authorList>
    </citation>
    <scope>NUCLEOTIDE SEQUENCE [LARGE SCALE GENOMIC DNA]</scope>
    <source>
        <strain evidence="1 2">DSM 27617</strain>
    </source>
</reference>
<accession>A0A2M9C847</accession>
<name>A0A2M9C847_9FLAO</name>
<sequence>MIDYFRSRNLKSGKMKGLIKIVGVTTVMVMLTSCVIHEPHGRRIPPGHAKKVYIYEKRGNGHYKHRGNGHRHH</sequence>
<proteinExistence type="predicted"/>
<protein>
    <recommendedName>
        <fullName evidence="3">Quinol oxidase subunit 4</fullName>
    </recommendedName>
</protein>
<evidence type="ECO:0000313" key="1">
    <source>
        <dbReference type="EMBL" id="PJJ67013.1"/>
    </source>
</evidence>
<dbReference type="AlphaFoldDB" id="A0A2M9C847"/>
<dbReference type="PROSITE" id="PS51257">
    <property type="entry name" value="PROKAR_LIPOPROTEIN"/>
    <property type="match status" value="1"/>
</dbReference>
<comment type="caution">
    <text evidence="1">The sequence shown here is derived from an EMBL/GenBank/DDBJ whole genome shotgun (WGS) entry which is preliminary data.</text>
</comment>
<evidence type="ECO:0000313" key="2">
    <source>
        <dbReference type="Proteomes" id="UP000228740"/>
    </source>
</evidence>
<organism evidence="1 2">
    <name type="scientific">Chryseobacterium geocarposphaerae</name>
    <dbReference type="NCBI Taxonomy" id="1416776"/>
    <lineage>
        <taxon>Bacteria</taxon>
        <taxon>Pseudomonadati</taxon>
        <taxon>Bacteroidota</taxon>
        <taxon>Flavobacteriia</taxon>
        <taxon>Flavobacteriales</taxon>
        <taxon>Weeksellaceae</taxon>
        <taxon>Chryseobacterium group</taxon>
        <taxon>Chryseobacterium</taxon>
    </lineage>
</organism>
<evidence type="ECO:0008006" key="3">
    <source>
        <dbReference type="Google" id="ProtNLM"/>
    </source>
</evidence>
<gene>
    <name evidence="1" type="ORF">CLV73_1009</name>
</gene>
<dbReference type="Proteomes" id="UP000228740">
    <property type="component" value="Unassembled WGS sequence"/>
</dbReference>
<dbReference type="EMBL" id="PGFD01000001">
    <property type="protein sequence ID" value="PJJ67013.1"/>
    <property type="molecule type" value="Genomic_DNA"/>
</dbReference>
<keyword evidence="2" id="KW-1185">Reference proteome</keyword>